<evidence type="ECO:0008006" key="3">
    <source>
        <dbReference type="Google" id="ProtNLM"/>
    </source>
</evidence>
<proteinExistence type="predicted"/>
<dbReference type="EMBL" id="BAABIM010000001">
    <property type="protein sequence ID" value="GAA4675963.1"/>
    <property type="molecule type" value="Genomic_DNA"/>
</dbReference>
<name>A0ABP8W0S5_9ACTN</name>
<organism evidence="1 2">
    <name type="scientific">Nocardioides nanhaiensis</name>
    <dbReference type="NCBI Taxonomy" id="1476871"/>
    <lineage>
        <taxon>Bacteria</taxon>
        <taxon>Bacillati</taxon>
        <taxon>Actinomycetota</taxon>
        <taxon>Actinomycetes</taxon>
        <taxon>Propionibacteriales</taxon>
        <taxon>Nocardioidaceae</taxon>
        <taxon>Nocardioides</taxon>
    </lineage>
</organism>
<evidence type="ECO:0000313" key="2">
    <source>
        <dbReference type="Proteomes" id="UP001500621"/>
    </source>
</evidence>
<evidence type="ECO:0000313" key="1">
    <source>
        <dbReference type="EMBL" id="GAA4675963.1"/>
    </source>
</evidence>
<comment type="caution">
    <text evidence="1">The sequence shown here is derived from an EMBL/GenBank/DDBJ whole genome shotgun (WGS) entry which is preliminary data.</text>
</comment>
<accession>A0ABP8W0S5</accession>
<gene>
    <name evidence="1" type="ORF">GCM10023226_11460</name>
</gene>
<sequence>MDADLSARLVSLLRAAGPDGLRQPDRLSCGAASVVVARLLLADPDSAAGVADWRSEVLTTHRSLTGLRDHRGATQLPWPRALGTPPWAVARALGALTGRSHRTRFVLDRDAAYRRLLAAPMPAALYVGNRWLPRHVVLVVAVDPERVTCYEPSRGVATVVPRAAFDDARLRLAGWDVPWFTVTG</sequence>
<reference evidence="2" key="1">
    <citation type="journal article" date="2019" name="Int. J. Syst. Evol. Microbiol.">
        <title>The Global Catalogue of Microorganisms (GCM) 10K type strain sequencing project: providing services to taxonomists for standard genome sequencing and annotation.</title>
        <authorList>
            <consortium name="The Broad Institute Genomics Platform"/>
            <consortium name="The Broad Institute Genome Sequencing Center for Infectious Disease"/>
            <person name="Wu L."/>
            <person name="Ma J."/>
        </authorList>
    </citation>
    <scope>NUCLEOTIDE SEQUENCE [LARGE SCALE GENOMIC DNA]</scope>
    <source>
        <strain evidence="2">JCM 18127</strain>
    </source>
</reference>
<keyword evidence="2" id="KW-1185">Reference proteome</keyword>
<dbReference type="Proteomes" id="UP001500621">
    <property type="component" value="Unassembled WGS sequence"/>
</dbReference>
<dbReference type="RefSeq" id="WP_345263533.1">
    <property type="nucleotide sequence ID" value="NZ_BAABIM010000001.1"/>
</dbReference>
<protein>
    <recommendedName>
        <fullName evidence="3">Peptidase C39-like domain-containing protein</fullName>
    </recommendedName>
</protein>